<evidence type="ECO:0000313" key="3">
    <source>
        <dbReference type="EMBL" id="OGZ32717.1"/>
    </source>
</evidence>
<reference evidence="3 4" key="1">
    <citation type="journal article" date="2016" name="Nat. Commun.">
        <title>Thousands of microbial genomes shed light on interconnected biogeochemical processes in an aquifer system.</title>
        <authorList>
            <person name="Anantharaman K."/>
            <person name="Brown C.T."/>
            <person name="Hug L.A."/>
            <person name="Sharon I."/>
            <person name="Castelle C.J."/>
            <person name="Probst A.J."/>
            <person name="Thomas B.C."/>
            <person name="Singh A."/>
            <person name="Wilkins M.J."/>
            <person name="Karaoz U."/>
            <person name="Brodie E.L."/>
            <person name="Williams K.H."/>
            <person name="Hubbard S.S."/>
            <person name="Banfield J.F."/>
        </authorList>
    </citation>
    <scope>NUCLEOTIDE SEQUENCE [LARGE SCALE GENOMIC DNA]</scope>
</reference>
<gene>
    <name evidence="3" type="ORF">A2V69_00780</name>
</gene>
<proteinExistence type="predicted"/>
<sequence length="81" mass="9056">MWYIIGGIVIVVVILVFWLGKRKPKASETEIREGKEEQPPAETVSGPTTEETTEEPIETPSEETPSNEEDLTSTDENQPLQ</sequence>
<evidence type="ECO:0000256" key="1">
    <source>
        <dbReference type="SAM" id="MobiDB-lite"/>
    </source>
</evidence>
<evidence type="ECO:0000256" key="2">
    <source>
        <dbReference type="SAM" id="Phobius"/>
    </source>
</evidence>
<dbReference type="STRING" id="1801990.A2V69_00780"/>
<feature type="compositionally biased region" description="Basic and acidic residues" evidence="1">
    <location>
        <begin position="25"/>
        <end position="38"/>
    </location>
</feature>
<name>A0A1G2F461_9BACT</name>
<keyword evidence="2" id="KW-0812">Transmembrane</keyword>
<keyword evidence="2" id="KW-0472">Membrane</keyword>
<dbReference type="Proteomes" id="UP000177810">
    <property type="component" value="Unassembled WGS sequence"/>
</dbReference>
<organism evidence="3 4">
    <name type="scientific">Candidatus Portnoybacteria bacterium RBG_13_40_8</name>
    <dbReference type="NCBI Taxonomy" id="1801990"/>
    <lineage>
        <taxon>Bacteria</taxon>
        <taxon>Candidatus Portnoyibacteriota</taxon>
    </lineage>
</organism>
<feature type="compositionally biased region" description="Acidic residues" evidence="1">
    <location>
        <begin position="51"/>
        <end position="73"/>
    </location>
</feature>
<feature type="region of interest" description="Disordered" evidence="1">
    <location>
        <begin position="23"/>
        <end position="81"/>
    </location>
</feature>
<accession>A0A1G2F461</accession>
<feature type="transmembrane region" description="Helical" evidence="2">
    <location>
        <begin position="6"/>
        <end position="22"/>
    </location>
</feature>
<comment type="caution">
    <text evidence="3">The sequence shown here is derived from an EMBL/GenBank/DDBJ whole genome shotgun (WGS) entry which is preliminary data.</text>
</comment>
<evidence type="ECO:0000313" key="4">
    <source>
        <dbReference type="Proteomes" id="UP000177810"/>
    </source>
</evidence>
<protein>
    <submittedName>
        <fullName evidence="3">Uncharacterized protein</fullName>
    </submittedName>
</protein>
<dbReference type="AlphaFoldDB" id="A0A1G2F461"/>
<keyword evidence="2" id="KW-1133">Transmembrane helix</keyword>
<dbReference type="EMBL" id="MHMT01000014">
    <property type="protein sequence ID" value="OGZ32717.1"/>
    <property type="molecule type" value="Genomic_DNA"/>
</dbReference>